<dbReference type="PANTHER" id="PTHR45418">
    <property type="entry name" value="CANCER/TESTIS ANTIGEN 55"/>
    <property type="match status" value="1"/>
</dbReference>
<dbReference type="GO" id="GO:0004386">
    <property type="term" value="F:helicase activity"/>
    <property type="evidence" value="ECO:0007669"/>
    <property type="project" value="UniProtKB-KW"/>
</dbReference>
<dbReference type="EMBL" id="CACRXK020013676">
    <property type="protein sequence ID" value="CAB4025563.1"/>
    <property type="molecule type" value="Genomic_DNA"/>
</dbReference>
<dbReference type="PANTHER" id="PTHR45418:SF5">
    <property type="entry name" value="BRCA2-INTERACTING PROTEIN-LIKE-RELATED"/>
    <property type="match status" value="1"/>
</dbReference>
<accession>A0A6S7KBM3</accession>
<comment type="subcellular location">
    <subcellularLocation>
        <location evidence="1">Cytoplasm</location>
    </subcellularLocation>
</comment>
<dbReference type="Pfam" id="PF14444">
    <property type="entry name" value="S1-like"/>
    <property type="match status" value="1"/>
</dbReference>
<evidence type="ECO:0000256" key="1">
    <source>
        <dbReference type="ARBA" id="ARBA00004496"/>
    </source>
</evidence>
<evidence type="ECO:0000259" key="3">
    <source>
        <dbReference type="Pfam" id="PF14444"/>
    </source>
</evidence>
<dbReference type="InterPro" id="IPR049079">
    <property type="entry name" value="Mov-10_helical"/>
</dbReference>
<dbReference type="InterPro" id="IPR049080">
    <property type="entry name" value="MOV-10-like_beta-barrel"/>
</dbReference>
<dbReference type="Proteomes" id="UP001152795">
    <property type="component" value="Unassembled WGS sequence"/>
</dbReference>
<dbReference type="OrthoDB" id="6513042at2759"/>
<feature type="domain" description="Helicase MOV-10 helical" evidence="5">
    <location>
        <begin position="485"/>
        <end position="515"/>
    </location>
</feature>
<evidence type="ECO:0000313" key="6">
    <source>
        <dbReference type="EMBL" id="CAB4025563.1"/>
    </source>
</evidence>
<dbReference type="AlphaFoldDB" id="A0A6S7KBM3"/>
<keyword evidence="7" id="KW-1185">Reference proteome</keyword>
<dbReference type="Pfam" id="PF21634">
    <property type="entry name" value="MOV-10_beta-barrel"/>
    <property type="match status" value="1"/>
</dbReference>
<protein>
    <submittedName>
        <fullName evidence="6">Uncharacterized protein</fullName>
    </submittedName>
</protein>
<evidence type="ECO:0000259" key="5">
    <source>
        <dbReference type="Pfam" id="PF21635"/>
    </source>
</evidence>
<dbReference type="Pfam" id="PF21635">
    <property type="entry name" value="Mov-10_helical"/>
    <property type="match status" value="1"/>
</dbReference>
<sequence>MFGVVSRFLSRLWDGTPTDEVKNLKDGADNEIFSTKTQNENNINLHGAKFETGELKKVIFGYVTKLYDNSGLVDDEVHFTFDKVIGGVRPALNSEVQVRASRASVHDGWRADQVEVIATDWDELGDEGTEEVLIGDVTDINEKYMIVSHDTHCPMTSLAFGYIPCKGDWVRAEVIRDRGLVCDVKVVKPLREKSLTGTVTSVGCGHGYINTDIFFTSGVCRTNYVPRKGHTVRVTAIESNQGNYCKWRAVKVEPKIPRRETNIPNMMGLRTESKFTKKLLENKEDVVITDKINFPDVTLDKVQETILFIRNDGINSVVLKSVDGLSKESLFKISFIGQEMMGDDSQDGMNDSGRLQFNVQINPQSSIELKVTVNSRLLGEFNQLVAFNFGEFQIGRYFTANVRDKQQHLLDAKTPYHKRKFIDKKDALNRVLETRNNQQWVIPGERPMFKQKTINISTKLYQYEIPRTLRQYILNKMDLCGLVPSLAEPLSTRNYKERFSALLHSEEVQMELEMREFDLQQVSLKPAGEFLGLAVPGLAEGRPSLLIGDRVILCVSGASTNSPKYEGFIHEVLSSEVLLKFHEDFHSTYDMDSYNVMFFFNRTTLRRSHKAVESAKYLGDQ</sequence>
<feature type="domain" description="S1-like RNA binding" evidence="3">
    <location>
        <begin position="57"/>
        <end position="104"/>
    </location>
</feature>
<dbReference type="GO" id="GO:0005737">
    <property type="term" value="C:cytoplasm"/>
    <property type="evidence" value="ECO:0007669"/>
    <property type="project" value="UniProtKB-SubCell"/>
</dbReference>
<name>A0A6S7KBM3_PARCT</name>
<feature type="non-terminal residue" evidence="6">
    <location>
        <position position="621"/>
    </location>
</feature>
<reference evidence="6" key="1">
    <citation type="submission" date="2020-04" db="EMBL/GenBank/DDBJ databases">
        <authorList>
            <person name="Alioto T."/>
            <person name="Alioto T."/>
            <person name="Gomez Garrido J."/>
        </authorList>
    </citation>
    <scope>NUCLEOTIDE SEQUENCE</scope>
    <source>
        <strain evidence="6">A484AB</strain>
    </source>
</reference>
<gene>
    <name evidence="6" type="ORF">PACLA_8A054640</name>
</gene>
<evidence type="ECO:0000313" key="7">
    <source>
        <dbReference type="Proteomes" id="UP001152795"/>
    </source>
</evidence>
<keyword evidence="2" id="KW-0963">Cytoplasm</keyword>
<organism evidence="6 7">
    <name type="scientific">Paramuricea clavata</name>
    <name type="common">Red gorgonian</name>
    <name type="synonym">Violescent sea-whip</name>
    <dbReference type="NCBI Taxonomy" id="317549"/>
    <lineage>
        <taxon>Eukaryota</taxon>
        <taxon>Metazoa</taxon>
        <taxon>Cnidaria</taxon>
        <taxon>Anthozoa</taxon>
        <taxon>Octocorallia</taxon>
        <taxon>Malacalcyonacea</taxon>
        <taxon>Plexauridae</taxon>
        <taxon>Paramuricea</taxon>
    </lineage>
</organism>
<comment type="caution">
    <text evidence="6">The sequence shown here is derived from an EMBL/GenBank/DDBJ whole genome shotgun (WGS) entry which is preliminary data.</text>
</comment>
<dbReference type="GO" id="GO:0016787">
    <property type="term" value="F:hydrolase activity"/>
    <property type="evidence" value="ECO:0007669"/>
    <property type="project" value="UniProtKB-KW"/>
</dbReference>
<evidence type="ECO:0000256" key="2">
    <source>
        <dbReference type="ARBA" id="ARBA00022490"/>
    </source>
</evidence>
<dbReference type="InterPro" id="IPR025223">
    <property type="entry name" value="S1-like_RNA-bd_dom"/>
</dbReference>
<proteinExistence type="predicted"/>
<dbReference type="GO" id="GO:0005524">
    <property type="term" value="F:ATP binding"/>
    <property type="evidence" value="ECO:0007669"/>
    <property type="project" value="UniProtKB-KW"/>
</dbReference>
<evidence type="ECO:0000259" key="4">
    <source>
        <dbReference type="Pfam" id="PF21634"/>
    </source>
</evidence>
<feature type="domain" description="Helicase MOV-10-like beta-barrel" evidence="4">
    <location>
        <begin position="518"/>
        <end position="598"/>
    </location>
</feature>